<dbReference type="PROSITE" id="PS50994">
    <property type="entry name" value="INTEGRASE"/>
    <property type="match status" value="1"/>
</dbReference>
<feature type="domain" description="Integrase catalytic" evidence="2">
    <location>
        <begin position="1"/>
        <end position="76"/>
    </location>
</feature>
<evidence type="ECO:0000313" key="7">
    <source>
        <dbReference type="Proteomes" id="UP000460718"/>
    </source>
</evidence>
<dbReference type="Gene3D" id="2.40.50.40">
    <property type="match status" value="1"/>
</dbReference>
<reference evidence="7 8" key="1">
    <citation type="submission" date="2018-09" db="EMBL/GenBank/DDBJ databases">
        <title>Genomic investigation of the strawberry pathogen Phytophthora fragariae indicates pathogenicity is determined by transcriptional variation in three key races.</title>
        <authorList>
            <person name="Adams T.M."/>
            <person name="Armitage A.D."/>
            <person name="Sobczyk M.K."/>
            <person name="Bates H.J."/>
            <person name="Dunwell J.M."/>
            <person name="Nellist C.F."/>
            <person name="Harrison R.J."/>
        </authorList>
    </citation>
    <scope>NUCLEOTIDE SEQUENCE [LARGE SCALE GENOMIC DNA]</scope>
    <source>
        <strain evidence="5 6">A4</strain>
        <strain evidence="4 8">ONT-3</strain>
        <strain evidence="3 7">SCRP245</strain>
    </source>
</reference>
<evidence type="ECO:0000313" key="5">
    <source>
        <dbReference type="EMBL" id="KAE9269613.1"/>
    </source>
</evidence>
<dbReference type="SMART" id="SM00298">
    <property type="entry name" value="CHROMO"/>
    <property type="match status" value="1"/>
</dbReference>
<sequence length="377" mass="43805">MDFVTHMPKSARGNTFLLLFQDIFSGYVMCKPMSSTTAQDVAEAYEERVFRSFGASSLIRHDQDPRFMSEVFTRYLVHGWDAQGTVSAMLGPRPSSVQEKTAYEWRRKFQRDYSYALACAEDLQVQAKKTRSDVQTQKWKGLTERLKTGFEKGDAVWLYIPKVQTGLSRKLAHMWHGPFRIDEVHDDFRVRLKVEGTSYRVNPWVHISRLKPRALHPKRPVEEVEVGEDDDFDTALLPEDSWEPDSGGDEYEVEKILDLRWSKRTRTSKRSKEYLIKWKNYDDPEWLPVSQLSCGALLYEFNQSAKAKARFQSMQAGDDHPEYSGVHHVEPAGLGSKMCEWTATVVNEKDEERVKVKLSMRRRGRYDETKMIDIPDD</sequence>
<dbReference type="PROSITE" id="PS50013">
    <property type="entry name" value="CHROMO_2"/>
    <property type="match status" value="1"/>
</dbReference>
<gene>
    <name evidence="5" type="ORF">PF001_g29148</name>
    <name evidence="4" type="ORF">PF010_g29408</name>
    <name evidence="3" type="ORF">PF011_g28118</name>
</gene>
<evidence type="ECO:0000313" key="3">
    <source>
        <dbReference type="EMBL" id="KAE8965922.1"/>
    </source>
</evidence>
<dbReference type="CDD" id="cd00024">
    <property type="entry name" value="CD_CSD"/>
    <property type="match status" value="1"/>
</dbReference>
<dbReference type="InterPro" id="IPR012337">
    <property type="entry name" value="RNaseH-like_sf"/>
</dbReference>
<name>A0A6A3H9V1_9STRA</name>
<dbReference type="GO" id="GO:0003676">
    <property type="term" value="F:nucleic acid binding"/>
    <property type="evidence" value="ECO:0007669"/>
    <property type="project" value="InterPro"/>
</dbReference>
<dbReference type="EMBL" id="QXFW01004387">
    <property type="protein sequence ID" value="KAE8965922.1"/>
    <property type="molecule type" value="Genomic_DNA"/>
</dbReference>
<evidence type="ECO:0000259" key="1">
    <source>
        <dbReference type="PROSITE" id="PS50013"/>
    </source>
</evidence>
<comment type="caution">
    <text evidence="3">The sequence shown here is derived from an EMBL/GenBank/DDBJ whole genome shotgun (WGS) entry which is preliminary data.</text>
</comment>
<dbReference type="AlphaFoldDB" id="A0A6A3H9V1"/>
<dbReference type="InterPro" id="IPR016197">
    <property type="entry name" value="Chromo-like_dom_sf"/>
</dbReference>
<organism evidence="3 7">
    <name type="scientific">Phytophthora fragariae</name>
    <dbReference type="NCBI Taxonomy" id="53985"/>
    <lineage>
        <taxon>Eukaryota</taxon>
        <taxon>Sar</taxon>
        <taxon>Stramenopiles</taxon>
        <taxon>Oomycota</taxon>
        <taxon>Peronosporomycetes</taxon>
        <taxon>Peronosporales</taxon>
        <taxon>Peronosporaceae</taxon>
        <taxon>Phytophthora</taxon>
    </lineage>
</organism>
<proteinExistence type="predicted"/>
<dbReference type="InterPro" id="IPR023780">
    <property type="entry name" value="Chromo_domain"/>
</dbReference>
<accession>A0A6A3H9V1</accession>
<dbReference type="Proteomes" id="UP000460718">
    <property type="component" value="Unassembled WGS sequence"/>
</dbReference>
<dbReference type="Proteomes" id="UP000437068">
    <property type="component" value="Unassembled WGS sequence"/>
</dbReference>
<evidence type="ECO:0000259" key="2">
    <source>
        <dbReference type="PROSITE" id="PS50994"/>
    </source>
</evidence>
<evidence type="ECO:0000313" key="4">
    <source>
        <dbReference type="EMBL" id="KAE9062429.1"/>
    </source>
</evidence>
<dbReference type="SUPFAM" id="SSF54160">
    <property type="entry name" value="Chromo domain-like"/>
    <property type="match status" value="1"/>
</dbReference>
<dbReference type="InterPro" id="IPR036397">
    <property type="entry name" value="RNaseH_sf"/>
</dbReference>
<protein>
    <recommendedName>
        <fullName evidence="9">Chromo domain-containing protein</fullName>
    </recommendedName>
</protein>
<dbReference type="InterPro" id="IPR050951">
    <property type="entry name" value="Retrovirus_Pol_polyprotein"/>
</dbReference>
<dbReference type="EMBL" id="QXGE01004743">
    <property type="protein sequence ID" value="KAE9269613.1"/>
    <property type="molecule type" value="Genomic_DNA"/>
</dbReference>
<dbReference type="Pfam" id="PF00385">
    <property type="entry name" value="Chromo"/>
    <property type="match status" value="1"/>
</dbReference>
<dbReference type="PANTHER" id="PTHR37984:SF5">
    <property type="entry name" value="PROTEIN NYNRIN-LIKE"/>
    <property type="match status" value="1"/>
</dbReference>
<evidence type="ECO:0000313" key="8">
    <source>
        <dbReference type="Proteomes" id="UP000488956"/>
    </source>
</evidence>
<dbReference type="PANTHER" id="PTHR37984">
    <property type="entry name" value="PROTEIN CBG26694"/>
    <property type="match status" value="1"/>
</dbReference>
<dbReference type="Gene3D" id="3.30.420.10">
    <property type="entry name" value="Ribonuclease H-like superfamily/Ribonuclease H"/>
    <property type="match status" value="1"/>
</dbReference>
<dbReference type="GO" id="GO:0015074">
    <property type="term" value="P:DNA integration"/>
    <property type="evidence" value="ECO:0007669"/>
    <property type="project" value="InterPro"/>
</dbReference>
<evidence type="ECO:0000313" key="6">
    <source>
        <dbReference type="Proteomes" id="UP000437068"/>
    </source>
</evidence>
<dbReference type="Proteomes" id="UP000488956">
    <property type="component" value="Unassembled WGS sequence"/>
</dbReference>
<dbReference type="SUPFAM" id="SSF53098">
    <property type="entry name" value="Ribonuclease H-like"/>
    <property type="match status" value="1"/>
</dbReference>
<evidence type="ECO:0008006" key="9">
    <source>
        <dbReference type="Google" id="ProtNLM"/>
    </source>
</evidence>
<dbReference type="EMBL" id="QXFX01004890">
    <property type="protein sequence ID" value="KAE9062429.1"/>
    <property type="molecule type" value="Genomic_DNA"/>
</dbReference>
<dbReference type="InterPro" id="IPR001584">
    <property type="entry name" value="Integrase_cat-core"/>
</dbReference>
<feature type="domain" description="Chromo" evidence="1">
    <location>
        <begin position="251"/>
        <end position="313"/>
    </location>
</feature>
<dbReference type="InterPro" id="IPR000953">
    <property type="entry name" value="Chromo/chromo_shadow_dom"/>
</dbReference>